<protein>
    <submittedName>
        <fullName evidence="10">Oxidase</fullName>
    </submittedName>
</protein>
<evidence type="ECO:0000259" key="9">
    <source>
        <dbReference type="Pfam" id="PF03404"/>
    </source>
</evidence>
<keyword evidence="6" id="KW-0560">Oxidoreductase</keyword>
<feature type="domain" description="Oxidoreductase molybdopterin-binding" evidence="8">
    <location>
        <begin position="83"/>
        <end position="253"/>
    </location>
</feature>
<dbReference type="InterPro" id="IPR005066">
    <property type="entry name" value="MoCF_OxRdtse_dimer"/>
</dbReference>
<dbReference type="PRINTS" id="PR00407">
    <property type="entry name" value="EUMOPTERIN"/>
</dbReference>
<dbReference type="GO" id="GO:0030151">
    <property type="term" value="F:molybdenum ion binding"/>
    <property type="evidence" value="ECO:0007669"/>
    <property type="project" value="InterPro"/>
</dbReference>
<dbReference type="GO" id="GO:0030313">
    <property type="term" value="C:cell envelope"/>
    <property type="evidence" value="ECO:0007669"/>
    <property type="project" value="UniProtKB-SubCell"/>
</dbReference>
<organism evidence="10 11">
    <name type="scientific">Caldimicrobium thiodismutans</name>
    <dbReference type="NCBI Taxonomy" id="1653476"/>
    <lineage>
        <taxon>Bacteria</taxon>
        <taxon>Pseudomonadati</taxon>
        <taxon>Thermodesulfobacteriota</taxon>
        <taxon>Thermodesulfobacteria</taxon>
        <taxon>Thermodesulfobacteriales</taxon>
        <taxon>Thermodesulfobacteriaceae</taxon>
        <taxon>Caldimicrobium</taxon>
    </lineage>
</organism>
<dbReference type="Pfam" id="PF00174">
    <property type="entry name" value="Oxidored_molyb"/>
    <property type="match status" value="1"/>
</dbReference>
<dbReference type="Pfam" id="PF10518">
    <property type="entry name" value="TAT_signal"/>
    <property type="match status" value="1"/>
</dbReference>
<reference evidence="10 11" key="1">
    <citation type="journal article" date="2016" name="Int. J. Syst. Evol. Microbiol.">
        <title>Caldimicrobium thiodismutans sp. nov., a sulfur-disproportionating bacterium isolated from a hot spring, and emended description of the genus Caldimicrobium.</title>
        <authorList>
            <person name="Kojima H."/>
            <person name="Umezawa K."/>
            <person name="Fukui M."/>
        </authorList>
    </citation>
    <scope>NUCLEOTIDE SEQUENCE [LARGE SCALE GENOMIC DNA]</scope>
    <source>
        <strain evidence="10 11">TF1</strain>
    </source>
</reference>
<dbReference type="NCBIfam" id="TIGR01409">
    <property type="entry name" value="TAT_signal_seq"/>
    <property type="match status" value="1"/>
</dbReference>
<sequence length="397" mass="44628">MGKKEFTRRDFLKTAGAITAMTVLSDIPSTLFAEERKLVRFPEKTELILLTSRPPQLETPLHYFKELITPNEALFVRWHIANIPTSVDLTKWRLKINGNVKQPFELSMEDLKSKFEKVSYTAVIQCSGNGRSFFNPRVAGGQWKNGAMGNVTWSGVRLKDILNMAGIKIGSVEVAFNGLDSGPLSSVPDFVKTLPIDKALEEDIIVAYEMNGKPLPMLNGFPARLVVPGWYATYWVKALIEITVLDKPFEGFWMKTAYRIPDNPCGCVEPGTNPKKTVPVSRMTTRSLIIEPQDGAIFKRGREINIMGIAFSGGYSIKDVIVSIDGGTTWHTTRLGKDLGRYSWIQWFYSFKPTKSGKYVLMARATNSIGESQPFESLWNPAGYLWNKIEKIEIVVE</sequence>
<evidence type="ECO:0000256" key="7">
    <source>
        <dbReference type="ARBA" id="ARBA00023014"/>
    </source>
</evidence>
<evidence type="ECO:0000313" key="10">
    <source>
        <dbReference type="EMBL" id="BAU22494.1"/>
    </source>
</evidence>
<keyword evidence="7" id="KW-0411">Iron-sulfur</keyword>
<name>A0A0U5AVD9_9BACT</name>
<dbReference type="OrthoDB" id="9778777at2"/>
<dbReference type="PATRIC" id="fig|1653476.3.peg.94"/>
<dbReference type="PROSITE" id="PS51318">
    <property type="entry name" value="TAT"/>
    <property type="match status" value="1"/>
</dbReference>
<comment type="cofactor">
    <cofactor evidence="1">
        <name>Mo-molybdopterin</name>
        <dbReference type="ChEBI" id="CHEBI:71302"/>
    </cofactor>
</comment>
<dbReference type="SUPFAM" id="SSF56524">
    <property type="entry name" value="Oxidoreductase molybdopterin-binding domain"/>
    <property type="match status" value="1"/>
</dbReference>
<dbReference type="InterPro" id="IPR019546">
    <property type="entry name" value="TAT_signal_bac_arc"/>
</dbReference>
<dbReference type="InterPro" id="IPR014756">
    <property type="entry name" value="Ig_E-set"/>
</dbReference>
<dbReference type="EMBL" id="AP014945">
    <property type="protein sequence ID" value="BAU22494.1"/>
    <property type="molecule type" value="Genomic_DNA"/>
</dbReference>
<gene>
    <name evidence="10" type="ORF">THC_0088</name>
</gene>
<dbReference type="PANTHER" id="PTHR19372">
    <property type="entry name" value="SULFITE REDUCTASE"/>
    <property type="match status" value="1"/>
</dbReference>
<accession>A0A0U5AVD9</accession>
<dbReference type="GO" id="GO:0008482">
    <property type="term" value="F:sulfite oxidase activity"/>
    <property type="evidence" value="ECO:0007669"/>
    <property type="project" value="TreeGrafter"/>
</dbReference>
<evidence type="ECO:0000259" key="8">
    <source>
        <dbReference type="Pfam" id="PF00174"/>
    </source>
</evidence>
<dbReference type="Gene3D" id="2.60.40.650">
    <property type="match status" value="1"/>
</dbReference>
<comment type="subunit">
    <text evidence="3">Heterodimer of a large and a small subunit.</text>
</comment>
<evidence type="ECO:0000256" key="1">
    <source>
        <dbReference type="ARBA" id="ARBA00001924"/>
    </source>
</evidence>
<dbReference type="InterPro" id="IPR008335">
    <property type="entry name" value="Mopterin_OxRdtase_euk"/>
</dbReference>
<dbReference type="InterPro" id="IPR006311">
    <property type="entry name" value="TAT_signal"/>
</dbReference>
<feature type="domain" description="Moybdenum cofactor oxidoreductase dimerisation" evidence="9">
    <location>
        <begin position="281"/>
        <end position="394"/>
    </location>
</feature>
<dbReference type="Proteomes" id="UP000068196">
    <property type="component" value="Chromosome"/>
</dbReference>
<evidence type="ECO:0000256" key="4">
    <source>
        <dbReference type="ARBA" id="ARBA00022505"/>
    </source>
</evidence>
<dbReference type="Gene3D" id="3.90.420.10">
    <property type="entry name" value="Oxidoreductase, molybdopterin-binding domain"/>
    <property type="match status" value="1"/>
</dbReference>
<dbReference type="GO" id="GO:0006790">
    <property type="term" value="P:sulfur compound metabolic process"/>
    <property type="evidence" value="ECO:0007669"/>
    <property type="project" value="TreeGrafter"/>
</dbReference>
<dbReference type="STRING" id="1653476.THC_0088"/>
<dbReference type="AlphaFoldDB" id="A0A0U5AVD9"/>
<dbReference type="SUPFAM" id="SSF81296">
    <property type="entry name" value="E set domains"/>
    <property type="match status" value="1"/>
</dbReference>
<dbReference type="GO" id="GO:0020037">
    <property type="term" value="F:heme binding"/>
    <property type="evidence" value="ECO:0007669"/>
    <property type="project" value="TreeGrafter"/>
</dbReference>
<dbReference type="Pfam" id="PF03404">
    <property type="entry name" value="Mo-co_dimer"/>
    <property type="match status" value="1"/>
</dbReference>
<evidence type="ECO:0000256" key="6">
    <source>
        <dbReference type="ARBA" id="ARBA00023002"/>
    </source>
</evidence>
<dbReference type="KEGG" id="cthi:THC_0088"/>
<dbReference type="GO" id="GO:0051536">
    <property type="term" value="F:iron-sulfur cluster binding"/>
    <property type="evidence" value="ECO:0007669"/>
    <property type="project" value="UniProtKB-KW"/>
</dbReference>
<keyword evidence="5" id="KW-0479">Metal-binding</keyword>
<proteinExistence type="predicted"/>
<evidence type="ECO:0000256" key="5">
    <source>
        <dbReference type="ARBA" id="ARBA00022723"/>
    </source>
</evidence>
<reference evidence="11" key="2">
    <citation type="journal article" date="2016" name="Int. J. Syst. Evol. Microbiol.">
        <title>Caldimicrobium thiodismutans sp. nov., a sulfur-disproportionating bacterium isolated from a hot spring.</title>
        <authorList>
            <person name="Kojima H."/>
            <person name="Umezawa K."/>
            <person name="Fukui M."/>
        </authorList>
    </citation>
    <scope>NUCLEOTIDE SEQUENCE [LARGE SCALE GENOMIC DNA]</scope>
    <source>
        <strain evidence="11">TF1</strain>
    </source>
</reference>
<dbReference type="InterPro" id="IPR000572">
    <property type="entry name" value="OxRdtase_Mopterin-bd_dom"/>
</dbReference>
<evidence type="ECO:0000256" key="3">
    <source>
        <dbReference type="ARBA" id="ARBA00011771"/>
    </source>
</evidence>
<evidence type="ECO:0000313" key="11">
    <source>
        <dbReference type="Proteomes" id="UP000068196"/>
    </source>
</evidence>
<dbReference type="InterPro" id="IPR036374">
    <property type="entry name" value="OxRdtase_Mopterin-bd_sf"/>
</dbReference>
<dbReference type="RefSeq" id="WP_068511746.1">
    <property type="nucleotide sequence ID" value="NZ_AP014945.1"/>
</dbReference>
<keyword evidence="7" id="KW-0408">Iron</keyword>
<comment type="subcellular location">
    <subcellularLocation>
        <location evidence="2">Cell envelope</location>
    </subcellularLocation>
</comment>
<keyword evidence="11" id="KW-1185">Reference proteome</keyword>
<evidence type="ECO:0000256" key="2">
    <source>
        <dbReference type="ARBA" id="ARBA00004196"/>
    </source>
</evidence>
<dbReference type="PANTHER" id="PTHR19372:SF7">
    <property type="entry name" value="SULFITE OXIDASE, MITOCHONDRIAL"/>
    <property type="match status" value="1"/>
</dbReference>
<dbReference type="GO" id="GO:0043546">
    <property type="term" value="F:molybdopterin cofactor binding"/>
    <property type="evidence" value="ECO:0007669"/>
    <property type="project" value="TreeGrafter"/>
</dbReference>
<keyword evidence="4" id="KW-0500">Molybdenum</keyword>